<dbReference type="OrthoDB" id="7375713at2"/>
<feature type="transmembrane region" description="Helical" evidence="1">
    <location>
        <begin position="72"/>
        <end position="94"/>
    </location>
</feature>
<feature type="transmembrane region" description="Helical" evidence="1">
    <location>
        <begin position="240"/>
        <end position="258"/>
    </location>
</feature>
<name>A0A517NYP2_9BACT</name>
<evidence type="ECO:0000256" key="1">
    <source>
        <dbReference type="SAM" id="Phobius"/>
    </source>
</evidence>
<keyword evidence="1" id="KW-0472">Membrane</keyword>
<dbReference type="EMBL" id="CP036526">
    <property type="protein sequence ID" value="QDT12241.1"/>
    <property type="molecule type" value="Genomic_DNA"/>
</dbReference>
<dbReference type="PANTHER" id="PTHR36927:SF1">
    <property type="entry name" value="MDO-LIKE PROTEIN"/>
    <property type="match status" value="1"/>
</dbReference>
<dbReference type="InterPro" id="IPR002656">
    <property type="entry name" value="Acyl_transf_3_dom"/>
</dbReference>
<dbReference type="Pfam" id="PF01757">
    <property type="entry name" value="Acyl_transf_3"/>
    <property type="match status" value="1"/>
</dbReference>
<feature type="transmembrane region" description="Helical" evidence="1">
    <location>
        <begin position="199"/>
        <end position="220"/>
    </location>
</feature>
<feature type="transmembrane region" description="Helical" evidence="1">
    <location>
        <begin position="33"/>
        <end position="52"/>
    </location>
</feature>
<proteinExistence type="predicted"/>
<keyword evidence="1" id="KW-0812">Transmembrane</keyword>
<organism evidence="3 4">
    <name type="scientific">Stieleria marina</name>
    <dbReference type="NCBI Taxonomy" id="1930275"/>
    <lineage>
        <taxon>Bacteria</taxon>
        <taxon>Pseudomonadati</taxon>
        <taxon>Planctomycetota</taxon>
        <taxon>Planctomycetia</taxon>
        <taxon>Pirellulales</taxon>
        <taxon>Pirellulaceae</taxon>
        <taxon>Stieleria</taxon>
    </lineage>
</organism>
<feature type="domain" description="Acyltransferase 3" evidence="2">
    <location>
        <begin position="29"/>
        <end position="399"/>
    </location>
</feature>
<feature type="transmembrane region" description="Helical" evidence="1">
    <location>
        <begin position="384"/>
        <end position="402"/>
    </location>
</feature>
<dbReference type="RefSeq" id="WP_145419977.1">
    <property type="nucleotide sequence ID" value="NZ_CP036526.1"/>
</dbReference>
<dbReference type="PANTHER" id="PTHR36927">
    <property type="entry name" value="BLR4337 PROTEIN"/>
    <property type="match status" value="1"/>
</dbReference>
<sequence>MNAPSHRLPSLRLHSSDAASSAGKLDLPGLNTVRAVAALGVVMLHAGVPYLQHPMPGLQWSVRDTTSAPVDYLFWAIEIFIMPVFLLLAGFLAWQTLARKGHIPLLRSRAKRLLVPLLFGMLVVLPIDLYIWVAGWISDGLVSPVKLKSLKFDGSIGQNIWGLSHLWFLLYLFLYVAVTAFIVQLTHKSKRLFWFTNRLASSGYGLTAMVLFAVGALTLTFRPEVVWGFQHAFAPVPSKWIYSGTFFAGGMLLAVADPAMNQLKQHTARIVPLAVLFLAAAVVLGRWQLGTEMRAAAGDVIDSPQSAENLLAAVTLALVTTMSAWLVSLSLVGIAVLTVRRNSLLMQYLAAASFWVYLVHHPLLGLTHIDLKWLLPGTSPLLKMGLAFSVSTAVSLATYEAFIRKTSLGRMLGFAWAGPSQPAVKPPLDQTIADDQQMAA</sequence>
<feature type="transmembrane region" description="Helical" evidence="1">
    <location>
        <begin position="166"/>
        <end position="187"/>
    </location>
</feature>
<keyword evidence="4" id="KW-1185">Reference proteome</keyword>
<feature type="transmembrane region" description="Helical" evidence="1">
    <location>
        <begin position="309"/>
        <end position="337"/>
    </location>
</feature>
<dbReference type="AlphaFoldDB" id="A0A517NYP2"/>
<protein>
    <submittedName>
        <fullName evidence="3">Glucans biosynthesis protein</fullName>
    </submittedName>
</protein>
<feature type="transmembrane region" description="Helical" evidence="1">
    <location>
        <begin position="114"/>
        <end position="137"/>
    </location>
</feature>
<accession>A0A517NYP2</accession>
<feature type="transmembrane region" description="Helical" evidence="1">
    <location>
        <begin position="344"/>
        <end position="364"/>
    </location>
</feature>
<keyword evidence="1" id="KW-1133">Transmembrane helix</keyword>
<evidence type="ECO:0000313" key="4">
    <source>
        <dbReference type="Proteomes" id="UP000319817"/>
    </source>
</evidence>
<evidence type="ECO:0000313" key="3">
    <source>
        <dbReference type="EMBL" id="QDT12241.1"/>
    </source>
</evidence>
<feature type="transmembrane region" description="Helical" evidence="1">
    <location>
        <begin position="270"/>
        <end position="289"/>
    </location>
</feature>
<dbReference type="Proteomes" id="UP000319817">
    <property type="component" value="Chromosome"/>
</dbReference>
<evidence type="ECO:0000259" key="2">
    <source>
        <dbReference type="Pfam" id="PF01757"/>
    </source>
</evidence>
<gene>
    <name evidence="3" type="ORF">K239x_42500</name>
</gene>
<dbReference type="GO" id="GO:0016747">
    <property type="term" value="F:acyltransferase activity, transferring groups other than amino-acyl groups"/>
    <property type="evidence" value="ECO:0007669"/>
    <property type="project" value="InterPro"/>
</dbReference>
<reference evidence="3 4" key="1">
    <citation type="submission" date="2019-02" db="EMBL/GenBank/DDBJ databases">
        <title>Deep-cultivation of Planctomycetes and their phenomic and genomic characterization uncovers novel biology.</title>
        <authorList>
            <person name="Wiegand S."/>
            <person name="Jogler M."/>
            <person name="Boedeker C."/>
            <person name="Pinto D."/>
            <person name="Vollmers J."/>
            <person name="Rivas-Marin E."/>
            <person name="Kohn T."/>
            <person name="Peeters S.H."/>
            <person name="Heuer A."/>
            <person name="Rast P."/>
            <person name="Oberbeckmann S."/>
            <person name="Bunk B."/>
            <person name="Jeske O."/>
            <person name="Meyerdierks A."/>
            <person name="Storesund J.E."/>
            <person name="Kallscheuer N."/>
            <person name="Luecker S."/>
            <person name="Lage O.M."/>
            <person name="Pohl T."/>
            <person name="Merkel B.J."/>
            <person name="Hornburger P."/>
            <person name="Mueller R.-W."/>
            <person name="Bruemmer F."/>
            <person name="Labrenz M."/>
            <person name="Spormann A.M."/>
            <person name="Op den Camp H."/>
            <person name="Overmann J."/>
            <person name="Amann R."/>
            <person name="Jetten M.S.M."/>
            <person name="Mascher T."/>
            <person name="Medema M.H."/>
            <person name="Devos D.P."/>
            <person name="Kaster A.-K."/>
            <person name="Ovreas L."/>
            <person name="Rohde M."/>
            <person name="Galperin M.Y."/>
            <person name="Jogler C."/>
        </authorList>
    </citation>
    <scope>NUCLEOTIDE SEQUENCE [LARGE SCALE GENOMIC DNA]</scope>
    <source>
        <strain evidence="3 4">K23_9</strain>
    </source>
</reference>
<dbReference type="InterPro" id="IPR050623">
    <property type="entry name" value="Glucan_succinyl_AcylTrfase"/>
</dbReference>